<proteinExistence type="predicted"/>
<dbReference type="EMBL" id="LDJM01000009">
    <property type="protein sequence ID" value="KRG78555.1"/>
    <property type="molecule type" value="Genomic_DNA"/>
</dbReference>
<comment type="caution">
    <text evidence="1">The sequence shown here is derived from an EMBL/GenBank/DDBJ whole genome shotgun (WGS) entry which is preliminary data.</text>
</comment>
<reference evidence="1 2" key="1">
    <citation type="submission" date="2015-05" db="EMBL/GenBank/DDBJ databases">
        <title>Genome sequencing and analysis of members of genus Stenotrophomonas.</title>
        <authorList>
            <person name="Patil P.P."/>
            <person name="Midha S."/>
            <person name="Patil P.B."/>
        </authorList>
    </citation>
    <scope>NUCLEOTIDE SEQUENCE [LARGE SCALE GENOMIC DNA]</scope>
    <source>
        <strain evidence="1 2">DSM 24757</strain>
    </source>
</reference>
<organism evidence="1 2">
    <name type="scientific">Stenotrophomonas ginsengisoli</name>
    <dbReference type="NCBI Taxonomy" id="336566"/>
    <lineage>
        <taxon>Bacteria</taxon>
        <taxon>Pseudomonadati</taxon>
        <taxon>Pseudomonadota</taxon>
        <taxon>Gammaproteobacteria</taxon>
        <taxon>Lysobacterales</taxon>
        <taxon>Lysobacteraceae</taxon>
        <taxon>Stenotrophomonas</taxon>
    </lineage>
</organism>
<accession>A0A0R0D9Q9</accession>
<sequence length="128" mass="14095">MTALLLPAGNTAARERPITSCTKAPLLAVFQQERPDHILADDADDKPQALARLPRFDRNIWLRSGSELVCVVVALDSSGMPQELAVSYPAGYALSAEQEQQILSVQWSPARVDGQPRPALLNMDFRIR</sequence>
<keyword evidence="2" id="KW-1185">Reference proteome</keyword>
<evidence type="ECO:0000313" key="2">
    <source>
        <dbReference type="Proteomes" id="UP000050956"/>
    </source>
</evidence>
<name>A0A0R0D9Q9_9GAMM</name>
<gene>
    <name evidence="1" type="ORF">ABB30_03325</name>
</gene>
<protein>
    <recommendedName>
        <fullName evidence="3">TonB C-terminal domain-containing protein</fullName>
    </recommendedName>
</protein>
<dbReference type="AlphaFoldDB" id="A0A0R0D9Q9"/>
<dbReference type="PATRIC" id="fig|336566.3.peg.3112"/>
<dbReference type="Proteomes" id="UP000050956">
    <property type="component" value="Unassembled WGS sequence"/>
</dbReference>
<evidence type="ECO:0000313" key="1">
    <source>
        <dbReference type="EMBL" id="KRG78555.1"/>
    </source>
</evidence>
<evidence type="ECO:0008006" key="3">
    <source>
        <dbReference type="Google" id="ProtNLM"/>
    </source>
</evidence>